<dbReference type="InterPro" id="IPR005119">
    <property type="entry name" value="LysR_subst-bd"/>
</dbReference>
<dbReference type="STRING" id="571298.SAMN04488026_101669"/>
<dbReference type="GO" id="GO:0003700">
    <property type="term" value="F:DNA-binding transcription factor activity"/>
    <property type="evidence" value="ECO:0007669"/>
    <property type="project" value="InterPro"/>
</dbReference>
<evidence type="ECO:0000259" key="5">
    <source>
        <dbReference type="PROSITE" id="PS50931"/>
    </source>
</evidence>
<dbReference type="PANTHER" id="PTHR30537">
    <property type="entry name" value="HTH-TYPE TRANSCRIPTIONAL REGULATOR"/>
    <property type="match status" value="1"/>
</dbReference>
<keyword evidence="2" id="KW-0805">Transcription regulation</keyword>
<dbReference type="PROSITE" id="PS50931">
    <property type="entry name" value="HTH_LYSR"/>
    <property type="match status" value="1"/>
</dbReference>
<dbReference type="Gene3D" id="1.10.10.10">
    <property type="entry name" value="Winged helix-like DNA-binding domain superfamily/Winged helix DNA-binding domain"/>
    <property type="match status" value="1"/>
</dbReference>
<dbReference type="GO" id="GO:0006351">
    <property type="term" value="P:DNA-templated transcription"/>
    <property type="evidence" value="ECO:0007669"/>
    <property type="project" value="TreeGrafter"/>
</dbReference>
<proteinExistence type="inferred from homology"/>
<dbReference type="InterPro" id="IPR036388">
    <property type="entry name" value="WH-like_DNA-bd_sf"/>
</dbReference>
<dbReference type="SUPFAM" id="SSF46785">
    <property type="entry name" value="Winged helix' DNA-binding domain"/>
    <property type="match status" value="1"/>
</dbReference>
<gene>
    <name evidence="6" type="ORF">SAMN04488026_101669</name>
</gene>
<dbReference type="PANTHER" id="PTHR30537:SF35">
    <property type="entry name" value="TRANSCRIPTIONAL REGULATORY PROTEIN"/>
    <property type="match status" value="1"/>
</dbReference>
<dbReference type="SUPFAM" id="SSF53850">
    <property type="entry name" value="Periplasmic binding protein-like II"/>
    <property type="match status" value="1"/>
</dbReference>
<dbReference type="InterPro" id="IPR058163">
    <property type="entry name" value="LysR-type_TF_proteobact-type"/>
</dbReference>
<keyword evidence="7" id="KW-1185">Reference proteome</keyword>
<dbReference type="Proteomes" id="UP000199382">
    <property type="component" value="Unassembled WGS sequence"/>
</dbReference>
<reference evidence="6 7" key="1">
    <citation type="submission" date="2016-10" db="EMBL/GenBank/DDBJ databases">
        <authorList>
            <person name="de Groot N.N."/>
        </authorList>
    </citation>
    <scope>NUCLEOTIDE SEQUENCE [LARGE SCALE GENOMIC DNA]</scope>
    <source>
        <strain evidence="6 7">DSM 25294</strain>
    </source>
</reference>
<keyword evidence="3 6" id="KW-0238">DNA-binding</keyword>
<evidence type="ECO:0000256" key="1">
    <source>
        <dbReference type="ARBA" id="ARBA00009437"/>
    </source>
</evidence>
<dbReference type="GO" id="GO:0043565">
    <property type="term" value="F:sequence-specific DNA binding"/>
    <property type="evidence" value="ECO:0007669"/>
    <property type="project" value="TreeGrafter"/>
</dbReference>
<dbReference type="InterPro" id="IPR036390">
    <property type="entry name" value="WH_DNA-bd_sf"/>
</dbReference>
<dbReference type="FunFam" id="3.40.190.290:FF:000001">
    <property type="entry name" value="Transcriptional regulator, LysR family"/>
    <property type="match status" value="1"/>
</dbReference>
<organism evidence="6 7">
    <name type="scientific">Aliiruegeria lutimaris</name>
    <dbReference type="NCBI Taxonomy" id="571298"/>
    <lineage>
        <taxon>Bacteria</taxon>
        <taxon>Pseudomonadati</taxon>
        <taxon>Pseudomonadota</taxon>
        <taxon>Alphaproteobacteria</taxon>
        <taxon>Rhodobacterales</taxon>
        <taxon>Roseobacteraceae</taxon>
        <taxon>Aliiruegeria</taxon>
    </lineage>
</organism>
<evidence type="ECO:0000313" key="6">
    <source>
        <dbReference type="EMBL" id="SDJ37731.1"/>
    </source>
</evidence>
<keyword evidence="4" id="KW-0804">Transcription</keyword>
<evidence type="ECO:0000256" key="3">
    <source>
        <dbReference type="ARBA" id="ARBA00023125"/>
    </source>
</evidence>
<sequence>MMMLTKEYLQNVLNGFAMDIVDELKAFVATAQSGSFTAAADQLGVSNRLTSKYVAELESRLGVRLLQRTTRRVGLTPAGEDLLARAPALLDDLDDLLAEVAEGSQGFSGTIRISAPVTFGEYYVGAMLGRFAQRNPDLTLDLRLNDRYVDLATDGIDLAFRMGSTDMLSLKTRKLGTFQSVVVASPDYVARHGAPVSPEDLSRHNCIVDTNRRSPRRWVFRRDGDEIAINVQGKVLVNSARAAAGLAIDGLGIANAPRLAVHDALASGALVELMEGCKGESGPVSAVYLEGRTLPRKVRALIDFAVEDIRSAGIL</sequence>
<evidence type="ECO:0000256" key="4">
    <source>
        <dbReference type="ARBA" id="ARBA00023163"/>
    </source>
</evidence>
<dbReference type="Pfam" id="PF00126">
    <property type="entry name" value="HTH_1"/>
    <property type="match status" value="1"/>
</dbReference>
<evidence type="ECO:0000256" key="2">
    <source>
        <dbReference type="ARBA" id="ARBA00023015"/>
    </source>
</evidence>
<dbReference type="Gene3D" id="3.40.190.290">
    <property type="match status" value="1"/>
</dbReference>
<dbReference type="AlphaFoldDB" id="A0A1G8T8G5"/>
<protein>
    <submittedName>
        <fullName evidence="6">DNA-binding transcriptional regulator, LysR family</fullName>
    </submittedName>
</protein>
<feature type="domain" description="HTH lysR-type" evidence="5">
    <location>
        <begin position="19"/>
        <end position="76"/>
    </location>
</feature>
<accession>A0A1G8T8G5</accession>
<comment type="similarity">
    <text evidence="1">Belongs to the LysR transcriptional regulatory family.</text>
</comment>
<dbReference type="FunFam" id="1.10.10.10:FF:000001">
    <property type="entry name" value="LysR family transcriptional regulator"/>
    <property type="match status" value="1"/>
</dbReference>
<evidence type="ECO:0000313" key="7">
    <source>
        <dbReference type="Proteomes" id="UP000199382"/>
    </source>
</evidence>
<dbReference type="InterPro" id="IPR000847">
    <property type="entry name" value="LysR_HTH_N"/>
</dbReference>
<dbReference type="EMBL" id="FNEK01000016">
    <property type="protein sequence ID" value="SDJ37731.1"/>
    <property type="molecule type" value="Genomic_DNA"/>
</dbReference>
<dbReference type="Pfam" id="PF03466">
    <property type="entry name" value="LysR_substrate"/>
    <property type="match status" value="1"/>
</dbReference>
<name>A0A1G8T8G5_9RHOB</name>
<dbReference type="CDD" id="cd08422">
    <property type="entry name" value="PBP2_CrgA_like"/>
    <property type="match status" value="1"/>
</dbReference>